<dbReference type="Proteomes" id="UP001482620">
    <property type="component" value="Unassembled WGS sequence"/>
</dbReference>
<evidence type="ECO:0000313" key="2">
    <source>
        <dbReference type="Proteomes" id="UP001482620"/>
    </source>
</evidence>
<comment type="caution">
    <text evidence="1">The sequence shown here is derived from an EMBL/GenBank/DDBJ whole genome shotgun (WGS) entry which is preliminary data.</text>
</comment>
<sequence>MRYCNLAQIKSCCYKLTCLKILTSVLFRNLNPSRSCQRGTSPTLLLQPPVPGSSGRSSTQLLLKINFVKGPLFSGCFCCMSVKSATNIMTFTPPRTATLKWWRGLSARMTLETMLSGA</sequence>
<gene>
    <name evidence="1" type="ORF">ILYODFUR_016602</name>
</gene>
<accession>A0ABV0TJ72</accession>
<reference evidence="1 2" key="1">
    <citation type="submission" date="2021-06" db="EMBL/GenBank/DDBJ databases">
        <authorList>
            <person name="Palmer J.M."/>
        </authorList>
    </citation>
    <scope>NUCLEOTIDE SEQUENCE [LARGE SCALE GENOMIC DNA]</scope>
    <source>
        <strain evidence="2">if_2019</strain>
        <tissue evidence="1">Muscle</tissue>
    </source>
</reference>
<organism evidence="1 2">
    <name type="scientific">Ilyodon furcidens</name>
    <name type="common">goldbreast splitfin</name>
    <dbReference type="NCBI Taxonomy" id="33524"/>
    <lineage>
        <taxon>Eukaryota</taxon>
        <taxon>Metazoa</taxon>
        <taxon>Chordata</taxon>
        <taxon>Craniata</taxon>
        <taxon>Vertebrata</taxon>
        <taxon>Euteleostomi</taxon>
        <taxon>Actinopterygii</taxon>
        <taxon>Neopterygii</taxon>
        <taxon>Teleostei</taxon>
        <taxon>Neoteleostei</taxon>
        <taxon>Acanthomorphata</taxon>
        <taxon>Ovalentaria</taxon>
        <taxon>Atherinomorphae</taxon>
        <taxon>Cyprinodontiformes</taxon>
        <taxon>Goodeidae</taxon>
        <taxon>Ilyodon</taxon>
    </lineage>
</organism>
<name>A0ABV0TJ72_9TELE</name>
<evidence type="ECO:0000313" key="1">
    <source>
        <dbReference type="EMBL" id="MEQ2232937.1"/>
    </source>
</evidence>
<keyword evidence="2" id="KW-1185">Reference proteome</keyword>
<dbReference type="EMBL" id="JAHRIQ010036275">
    <property type="protein sequence ID" value="MEQ2232937.1"/>
    <property type="molecule type" value="Genomic_DNA"/>
</dbReference>
<proteinExistence type="predicted"/>
<protein>
    <submittedName>
        <fullName evidence="1">Uncharacterized protein</fullName>
    </submittedName>
</protein>